<keyword evidence="7" id="KW-1185">Reference proteome</keyword>
<evidence type="ECO:0000256" key="2">
    <source>
        <dbReference type="ARBA" id="ARBA00022737"/>
    </source>
</evidence>
<dbReference type="InterPro" id="IPR031570">
    <property type="entry name" value="NBEA/BDCP_DUF4704"/>
</dbReference>
<dbReference type="InterPro" id="IPR036372">
    <property type="entry name" value="BEACH_dom_sf"/>
</dbReference>
<dbReference type="SMART" id="SM01026">
    <property type="entry name" value="Beach"/>
    <property type="match status" value="1"/>
</dbReference>
<dbReference type="SUPFAM" id="SSF81837">
    <property type="entry name" value="BEACH domain"/>
    <property type="match status" value="1"/>
</dbReference>
<dbReference type="FunFam" id="1.10.1540.10:FF:000001">
    <property type="entry name" value="neurobeachin isoform X1"/>
    <property type="match status" value="1"/>
</dbReference>
<evidence type="ECO:0000259" key="4">
    <source>
        <dbReference type="PROSITE" id="PS50197"/>
    </source>
</evidence>
<accession>A0AA35SZ41</accession>
<feature type="compositionally biased region" description="Basic and acidic residues" evidence="3">
    <location>
        <begin position="1259"/>
        <end position="1268"/>
    </location>
</feature>
<dbReference type="PROSITE" id="PS51783">
    <property type="entry name" value="PH_BEACH"/>
    <property type="match status" value="1"/>
</dbReference>
<feature type="compositionally biased region" description="Basic and acidic residues" evidence="3">
    <location>
        <begin position="968"/>
        <end position="977"/>
    </location>
</feature>
<dbReference type="Proteomes" id="UP001174909">
    <property type="component" value="Unassembled WGS sequence"/>
</dbReference>
<comment type="caution">
    <text evidence="6">The sequence shown here is derived from an EMBL/GenBank/DDBJ whole genome shotgun (WGS) entry which is preliminary data.</text>
</comment>
<feature type="region of interest" description="Disordered" evidence="3">
    <location>
        <begin position="1259"/>
        <end position="1281"/>
    </location>
</feature>
<dbReference type="GO" id="GO:0008104">
    <property type="term" value="P:intracellular protein localization"/>
    <property type="evidence" value="ECO:0007669"/>
    <property type="project" value="TreeGrafter"/>
</dbReference>
<dbReference type="EMBL" id="CASHTH010002970">
    <property type="protein sequence ID" value="CAI8037972.1"/>
    <property type="molecule type" value="Genomic_DNA"/>
</dbReference>
<dbReference type="GO" id="GO:0019901">
    <property type="term" value="F:protein kinase binding"/>
    <property type="evidence" value="ECO:0007669"/>
    <property type="project" value="TreeGrafter"/>
</dbReference>
<evidence type="ECO:0000313" key="7">
    <source>
        <dbReference type="Proteomes" id="UP001174909"/>
    </source>
</evidence>
<dbReference type="InterPro" id="IPR011993">
    <property type="entry name" value="PH-like_dom_sf"/>
</dbReference>
<dbReference type="PANTHER" id="PTHR13743:SF162">
    <property type="entry name" value="NEUROBEACHIN"/>
    <property type="match status" value="1"/>
</dbReference>
<dbReference type="Pfam" id="PF15787">
    <property type="entry name" value="DUF4704"/>
    <property type="match status" value="1"/>
</dbReference>
<dbReference type="Pfam" id="PF02138">
    <property type="entry name" value="Beach"/>
    <property type="match status" value="1"/>
</dbReference>
<dbReference type="SUPFAM" id="SSF50729">
    <property type="entry name" value="PH domain-like"/>
    <property type="match status" value="1"/>
</dbReference>
<dbReference type="CDD" id="cd06071">
    <property type="entry name" value="Beach"/>
    <property type="match status" value="1"/>
</dbReference>
<dbReference type="PANTHER" id="PTHR13743">
    <property type="entry name" value="BEIGE/BEACH-RELATED"/>
    <property type="match status" value="1"/>
</dbReference>
<feature type="compositionally biased region" description="Polar residues" evidence="3">
    <location>
        <begin position="466"/>
        <end position="478"/>
    </location>
</feature>
<dbReference type="InterPro" id="IPR016024">
    <property type="entry name" value="ARM-type_fold"/>
</dbReference>
<feature type="compositionally biased region" description="Polar residues" evidence="3">
    <location>
        <begin position="544"/>
        <end position="562"/>
    </location>
</feature>
<keyword evidence="2" id="KW-0677">Repeat</keyword>
<feature type="compositionally biased region" description="Basic and acidic residues" evidence="3">
    <location>
        <begin position="567"/>
        <end position="578"/>
    </location>
</feature>
<dbReference type="Pfam" id="PF14844">
    <property type="entry name" value="PH_BEACH"/>
    <property type="match status" value="1"/>
</dbReference>
<dbReference type="InterPro" id="IPR050865">
    <property type="entry name" value="BEACH_Domain"/>
</dbReference>
<feature type="compositionally biased region" description="Basic and acidic residues" evidence="3">
    <location>
        <begin position="480"/>
        <end position="495"/>
    </location>
</feature>
<organism evidence="6 7">
    <name type="scientific">Geodia barretti</name>
    <name type="common">Barrett's horny sponge</name>
    <dbReference type="NCBI Taxonomy" id="519541"/>
    <lineage>
        <taxon>Eukaryota</taxon>
        <taxon>Metazoa</taxon>
        <taxon>Porifera</taxon>
        <taxon>Demospongiae</taxon>
        <taxon>Heteroscleromorpha</taxon>
        <taxon>Tetractinellida</taxon>
        <taxon>Astrophorina</taxon>
        <taxon>Geodiidae</taxon>
        <taxon>Geodia</taxon>
    </lineage>
</organism>
<feature type="compositionally biased region" description="Basic and acidic residues" evidence="3">
    <location>
        <begin position="996"/>
        <end position="1005"/>
    </location>
</feature>
<proteinExistence type="predicted"/>
<dbReference type="GO" id="GO:0005829">
    <property type="term" value="C:cytosol"/>
    <property type="evidence" value="ECO:0007669"/>
    <property type="project" value="TreeGrafter"/>
</dbReference>
<dbReference type="CDD" id="cd01201">
    <property type="entry name" value="PH_BEACH"/>
    <property type="match status" value="1"/>
</dbReference>
<evidence type="ECO:0000259" key="5">
    <source>
        <dbReference type="PROSITE" id="PS51783"/>
    </source>
</evidence>
<dbReference type="PROSITE" id="PS50197">
    <property type="entry name" value="BEACH"/>
    <property type="match status" value="1"/>
</dbReference>
<feature type="domain" description="BEACH" evidence="4">
    <location>
        <begin position="1444"/>
        <end position="1736"/>
    </location>
</feature>
<dbReference type="SUPFAM" id="SSF48371">
    <property type="entry name" value="ARM repeat"/>
    <property type="match status" value="1"/>
</dbReference>
<dbReference type="InterPro" id="IPR000409">
    <property type="entry name" value="BEACH_dom"/>
</dbReference>
<feature type="region of interest" description="Disordered" evidence="3">
    <location>
        <begin position="928"/>
        <end position="1015"/>
    </location>
</feature>
<feature type="compositionally biased region" description="Low complexity" evidence="3">
    <location>
        <begin position="455"/>
        <end position="464"/>
    </location>
</feature>
<dbReference type="GO" id="GO:0016020">
    <property type="term" value="C:membrane"/>
    <property type="evidence" value="ECO:0007669"/>
    <property type="project" value="TreeGrafter"/>
</dbReference>
<evidence type="ECO:0000313" key="6">
    <source>
        <dbReference type="EMBL" id="CAI8037972.1"/>
    </source>
</evidence>
<gene>
    <name evidence="6" type="ORF">GBAR_LOCUS21192</name>
</gene>
<feature type="domain" description="BEACH-type PH" evidence="5">
    <location>
        <begin position="1319"/>
        <end position="1425"/>
    </location>
</feature>
<keyword evidence="1" id="KW-0853">WD repeat</keyword>
<protein>
    <submittedName>
        <fullName evidence="6">Neurobeachin homolog</fullName>
    </submittedName>
</protein>
<feature type="compositionally biased region" description="Basic and acidic residues" evidence="3">
    <location>
        <begin position="525"/>
        <end position="543"/>
    </location>
</feature>
<evidence type="ECO:0000256" key="1">
    <source>
        <dbReference type="ARBA" id="ARBA00022574"/>
    </source>
</evidence>
<reference evidence="6" key="1">
    <citation type="submission" date="2023-03" db="EMBL/GenBank/DDBJ databases">
        <authorList>
            <person name="Steffen K."/>
            <person name="Cardenas P."/>
        </authorList>
    </citation>
    <scope>NUCLEOTIDE SEQUENCE</scope>
</reference>
<evidence type="ECO:0000256" key="3">
    <source>
        <dbReference type="SAM" id="MobiDB-lite"/>
    </source>
</evidence>
<sequence>MVFQLNRISTSFMSQTIQSRSLCLIRYLLKKVDPQHLSMDVVNCLLDFLRYLAGSAHGSDLRHQLIEHLIFSPGLWARADTKVQIQLYSRLAAEFCGGRLGSSSGVVLREEVGVAHLLFSLREYYGVAGGNEGEEGEREKREEVRSYILLLVRKFVSTDNGIREEEMTSILSYLSTVPEEENLLDIVLLLVAILFEDATGNVIRLFEKLDGLNVAAKLLACTSEEIKLYALKMIGRVLHMSQSRHQKQLLQSTGILTVVREKLLSSGQPVSVAMFNSLFEVLVNSPSRRIISGHYVALDLSHSIHFPEMLAVMIEVVCSLHTSTCDWEEADTLMRMQLFSYITSLCAQNQTNCKALLRLTQWQHWLLDLADQQDASEGDRESLQELLYQLFHSLLLYCFQEEQDGWRVWVETTAAIHSHLSAKVMQSLPSSSSIPSSSSPSSPSSSTEGIRDDPPSSSSSSLPSHQLRTSLTADTTTDAGLRDKDGIETETHERGGGAVEDCDGPHVQRVGVDASRQMPNNPGTREGEREGEEVKAGGVDSRKQGVSSSDGALTETETSPEMLTNAKEVDMSNTRPEKTSGSITPSSSLPPSLPDMPQRMRRLNRPPPLATPTATPPLLMSSKESPTSPFFIPSNPFLSVVGRMPRFQWAAVHVSLLDSLLRSLLNIIQKWSTDNRMPSKSLGEDGNKYLRSNVAHLLALVSDVLVEMNGGLKQLLAKAANPVLSDRIRLTKSFRGSIGPTLKSTLATDGVVVRSLLSSVLALSEVMVVSGLLKLGVVETRMKMDQGGMYRQALRLVLIDACLITMECNIKNKVYQEHYQQTKKTIEKDFRETEALLEALGISDSSLKKYFRRGMEGKMENLRDSQCLLSDHTLSPLARLLDRDTEGKQLQERIAKATVYFLAILCVSKYRSILEAVGRDIAEDAPTVATTNEEYGGRGADEGTQISTEGEKFGPLSAGEEGVTNSRNQEKGERRPSLEAVDGNEEKGVEEEGMGEGEKERRDIQRPMSVETDSTATPDLEQTFHFPVDGERTAPSVAGGAGPVPASVVFYRQSMDTSEQIRAALAMVGPFLCRVLVGQKSGLGRLLVGSDGRPLLNDAVCRLAENQSLVEITMLLCSQEWQSSLAKNGVKAFADLLAEGRSMVQFCEGYLRSVASRKVADFKSTAESQLQHFTVFEEQLSVYLSQAVRSSCEVAQLRRAEWRRDTMYARDLWRKVSSVVDEYGKFDRSPMSCQFLKMDLREDSQRQRLKLVANTHGTLHEDARRTMPAEEVDEGEGGINEGLDHVGMPLQSGPLTSSSQADEGSLGSDELLETQVTEQEQTRKLWSVQCKMLVMARALPGNLVFSLSSLSFNADDDSEEFGHLSPLMDYYAMNERWELSQVRAVFSRRYLHQNKALEIFFTDRSSAFLVFSSPREVREVVKRLPKVGTGAEYDLPQSRSTSLAQPHQLFRRSSVTAKWQRREISNFDYLMYLNTITGRTYNDLNQYPIFPWVLADYSSNILDLDDPSSFRDLSKPVGALNGQRLARLEERLESWEDERIPPFLYGTHYSTMAFVLHWLVRVEPFTTAHIQFHDGVFDQGSRMFNSILQSWNNVCSDSANVKELIPELFYLPEMLTNHNKFYLGRRGACEEGEVIGDVDLPPWADSPQEFIHLHREALESEYVSRNLHHWIDLIFGCKQRGEESVKAKNTFYYLTYQGSIDLDATTDPQLRKGLEDQIRHFGQTPSQLLTEPHPSRHPCCQGEPSGPHPGGFPSRPSPGCRATGHPGHAHSSGPALPLLLPSLLHHLIFLLLVLLC</sequence>
<feature type="region of interest" description="Disordered" evidence="3">
    <location>
        <begin position="428"/>
        <end position="614"/>
    </location>
</feature>
<dbReference type="Gene3D" id="1.10.1540.10">
    <property type="entry name" value="BEACH domain"/>
    <property type="match status" value="1"/>
</dbReference>
<dbReference type="InterPro" id="IPR023362">
    <property type="entry name" value="PH-BEACH_dom"/>
</dbReference>
<dbReference type="Gene3D" id="2.30.29.30">
    <property type="entry name" value="Pleckstrin-homology domain (PH domain)/Phosphotyrosine-binding domain (PTB)"/>
    <property type="match status" value="1"/>
</dbReference>
<name>A0AA35SZ41_GEOBA</name>
<feature type="compositionally biased region" description="Low complexity" evidence="3">
    <location>
        <begin position="428"/>
        <end position="446"/>
    </location>
</feature>
<feature type="region of interest" description="Disordered" evidence="3">
    <location>
        <begin position="1725"/>
        <end position="1772"/>
    </location>
</feature>